<protein>
    <submittedName>
        <fullName evidence="2">Uncharacterized protein</fullName>
    </submittedName>
</protein>
<evidence type="ECO:0000313" key="3">
    <source>
        <dbReference type="Proteomes" id="UP001215598"/>
    </source>
</evidence>
<reference evidence="2" key="1">
    <citation type="submission" date="2023-03" db="EMBL/GenBank/DDBJ databases">
        <title>Massive genome expansion in bonnet fungi (Mycena s.s.) driven by repeated elements and novel gene families across ecological guilds.</title>
        <authorList>
            <consortium name="Lawrence Berkeley National Laboratory"/>
            <person name="Harder C.B."/>
            <person name="Miyauchi S."/>
            <person name="Viragh M."/>
            <person name="Kuo A."/>
            <person name="Thoen E."/>
            <person name="Andreopoulos B."/>
            <person name="Lu D."/>
            <person name="Skrede I."/>
            <person name="Drula E."/>
            <person name="Henrissat B."/>
            <person name="Morin E."/>
            <person name="Kohler A."/>
            <person name="Barry K."/>
            <person name="LaButti K."/>
            <person name="Morin E."/>
            <person name="Salamov A."/>
            <person name="Lipzen A."/>
            <person name="Mereny Z."/>
            <person name="Hegedus B."/>
            <person name="Baldrian P."/>
            <person name="Stursova M."/>
            <person name="Weitz H."/>
            <person name="Taylor A."/>
            <person name="Grigoriev I.V."/>
            <person name="Nagy L.G."/>
            <person name="Martin F."/>
            <person name="Kauserud H."/>
        </authorList>
    </citation>
    <scope>NUCLEOTIDE SEQUENCE</scope>
    <source>
        <strain evidence="2">CBHHK182m</strain>
    </source>
</reference>
<gene>
    <name evidence="2" type="ORF">B0H16DRAFT_1752500</name>
</gene>
<accession>A0AAD7GIF1</accession>
<comment type="caution">
    <text evidence="2">The sequence shown here is derived from an EMBL/GenBank/DDBJ whole genome shotgun (WGS) entry which is preliminary data.</text>
</comment>
<dbReference type="Proteomes" id="UP001215598">
    <property type="component" value="Unassembled WGS sequence"/>
</dbReference>
<keyword evidence="3" id="KW-1185">Reference proteome</keyword>
<feature type="compositionally biased region" description="Polar residues" evidence="1">
    <location>
        <begin position="74"/>
        <end position="83"/>
    </location>
</feature>
<proteinExistence type="predicted"/>
<dbReference type="AlphaFoldDB" id="A0AAD7GIF1"/>
<organism evidence="2 3">
    <name type="scientific">Mycena metata</name>
    <dbReference type="NCBI Taxonomy" id="1033252"/>
    <lineage>
        <taxon>Eukaryota</taxon>
        <taxon>Fungi</taxon>
        <taxon>Dikarya</taxon>
        <taxon>Basidiomycota</taxon>
        <taxon>Agaricomycotina</taxon>
        <taxon>Agaricomycetes</taxon>
        <taxon>Agaricomycetidae</taxon>
        <taxon>Agaricales</taxon>
        <taxon>Marasmiineae</taxon>
        <taxon>Mycenaceae</taxon>
        <taxon>Mycena</taxon>
    </lineage>
</organism>
<feature type="region of interest" description="Disordered" evidence="1">
    <location>
        <begin position="58"/>
        <end position="120"/>
    </location>
</feature>
<evidence type="ECO:0000313" key="2">
    <source>
        <dbReference type="EMBL" id="KAJ7690578.1"/>
    </source>
</evidence>
<sequence>MAPRRRRLSRRPDFSLPFPPPSFLHRFSLHRFLTSFPSSASATAPSSVRADVTDYRGDFNVVPVPSDPPPRAVQPQSGTATARHSTRSPPARLYKQPARSRGFPSIVPSGPSRLRSRRSARRPCVVLASLRAIVTSRPQFAPCVRSGAQPHLRPCKRSSVETGI</sequence>
<name>A0AAD7GIF1_9AGAR</name>
<evidence type="ECO:0000256" key="1">
    <source>
        <dbReference type="SAM" id="MobiDB-lite"/>
    </source>
</evidence>
<feature type="region of interest" description="Disordered" evidence="1">
    <location>
        <begin position="1"/>
        <end position="20"/>
    </location>
</feature>
<dbReference type="EMBL" id="JARKIB010000835">
    <property type="protein sequence ID" value="KAJ7690578.1"/>
    <property type="molecule type" value="Genomic_DNA"/>
</dbReference>